<protein>
    <recommendedName>
        <fullName evidence="4">BON domain-containing protein</fullName>
    </recommendedName>
</protein>
<evidence type="ECO:0000256" key="1">
    <source>
        <dbReference type="SAM" id="MobiDB-lite"/>
    </source>
</evidence>
<reference evidence="2 3" key="1">
    <citation type="submission" date="2018-05" db="EMBL/GenBank/DDBJ databases">
        <title>Genomic Encyclopedia of Archaeal and Bacterial Type Strains, Phase II (KMG-II): from individual species to whole genera.</title>
        <authorList>
            <person name="Goeker M."/>
        </authorList>
    </citation>
    <scope>NUCLEOTIDE SEQUENCE [LARGE SCALE GENOMIC DNA]</scope>
    <source>
        <strain evidence="2 3">DSM 45184</strain>
    </source>
</reference>
<evidence type="ECO:0000313" key="2">
    <source>
        <dbReference type="EMBL" id="PWK26965.1"/>
    </source>
</evidence>
<gene>
    <name evidence="2" type="ORF">BC793_1574</name>
</gene>
<dbReference type="RefSeq" id="WP_109603295.1">
    <property type="nucleotide sequence ID" value="NZ_BONA01000121.1"/>
</dbReference>
<comment type="caution">
    <text evidence="2">The sequence shown here is derived from an EMBL/GenBank/DDBJ whole genome shotgun (WGS) entry which is preliminary data.</text>
</comment>
<organism evidence="2 3">
    <name type="scientific">Actinoplanes xinjiangensis</name>
    <dbReference type="NCBI Taxonomy" id="512350"/>
    <lineage>
        <taxon>Bacteria</taxon>
        <taxon>Bacillati</taxon>
        <taxon>Actinomycetota</taxon>
        <taxon>Actinomycetes</taxon>
        <taxon>Micromonosporales</taxon>
        <taxon>Micromonosporaceae</taxon>
        <taxon>Actinoplanes</taxon>
    </lineage>
</organism>
<accession>A0A316E8Z5</accession>
<name>A0A316E8Z5_9ACTN</name>
<evidence type="ECO:0008006" key="4">
    <source>
        <dbReference type="Google" id="ProtNLM"/>
    </source>
</evidence>
<evidence type="ECO:0000313" key="3">
    <source>
        <dbReference type="Proteomes" id="UP000245697"/>
    </source>
</evidence>
<feature type="region of interest" description="Disordered" evidence="1">
    <location>
        <begin position="1"/>
        <end position="25"/>
    </location>
</feature>
<dbReference type="Proteomes" id="UP000245697">
    <property type="component" value="Unassembled WGS sequence"/>
</dbReference>
<proteinExistence type="predicted"/>
<keyword evidence="3" id="KW-1185">Reference proteome</keyword>
<dbReference type="AlphaFoldDB" id="A0A316E8Z5"/>
<sequence>MQKLPFDAGGRGRVQRVEGGRGDQQIGVRQQAGTHLYATGLPVGTAPDMDQAQGYTVDAGIATVHGLFPNEQQRTIVTVLARTVPGVAAVRLDPETTMKAPN</sequence>
<dbReference type="EMBL" id="QGGR01000057">
    <property type="protein sequence ID" value="PWK26965.1"/>
    <property type="molecule type" value="Genomic_DNA"/>
</dbReference>